<dbReference type="InterPro" id="IPR043129">
    <property type="entry name" value="ATPase_NBD"/>
</dbReference>
<dbReference type="GO" id="GO:0016301">
    <property type="term" value="F:kinase activity"/>
    <property type="evidence" value="ECO:0007669"/>
    <property type="project" value="UniProtKB-KW"/>
</dbReference>
<dbReference type="RefSeq" id="WP_021366863.1">
    <property type="nucleotide sequence ID" value="NZ_BBYB01000197.1"/>
</dbReference>
<reference evidence="2" key="1">
    <citation type="submission" date="2014-07" db="EMBL/GenBank/DDBJ databases">
        <authorList>
            <person name="Monot Marc"/>
        </authorList>
    </citation>
    <scope>NUCLEOTIDE SEQUENCE</scope>
    <source>
        <strain evidence="4">7032989</strain>
        <strain evidence="3">7032994</strain>
    </source>
</reference>
<dbReference type="PANTHER" id="PTHR18964">
    <property type="entry name" value="ROK (REPRESSOR, ORF, KINASE) FAMILY"/>
    <property type="match status" value="1"/>
</dbReference>
<dbReference type="Gene3D" id="3.30.420.40">
    <property type="match status" value="2"/>
</dbReference>
<comment type="similarity">
    <text evidence="1">Belongs to the ROK (NagC/XylR) family.</text>
</comment>
<evidence type="ECO:0000313" key="4">
    <source>
        <dbReference type="EMBL" id="CDT14314.1"/>
    </source>
</evidence>
<dbReference type="EMBL" id="LK932994">
    <property type="protein sequence ID" value="CDT14314.1"/>
    <property type="molecule type" value="Genomic_DNA"/>
</dbReference>
<gene>
    <name evidence="4" type="ORF">BN1095_330144</name>
    <name evidence="2" type="ORF">BN1096_520484</name>
    <name evidence="3" type="ORF">BN1097_630130</name>
</gene>
<organism evidence="2">
    <name type="scientific">Clostridioides difficile</name>
    <name type="common">Peptoclostridium difficile</name>
    <dbReference type="NCBI Taxonomy" id="1496"/>
    <lineage>
        <taxon>Bacteria</taxon>
        <taxon>Bacillati</taxon>
        <taxon>Bacillota</taxon>
        <taxon>Clostridia</taxon>
        <taxon>Peptostreptococcales</taxon>
        <taxon>Peptostreptococcaceae</taxon>
        <taxon>Clostridioides</taxon>
    </lineage>
</organism>
<dbReference type="Pfam" id="PF00480">
    <property type="entry name" value="ROK"/>
    <property type="match status" value="1"/>
</dbReference>
<sequence length="295" mass="32255">MKNYVCIDVGGTSIKYGFIREDGFIIDKSSLDTEAKEKGGEGILAKIKDIVKKYIEENEISGICISTAGMVDPVEGKILFALEELIPNYKDMQLKKEVEKEFNIKCEVENDVNCAGLGEMWLGAGRGATSSICLTIGTGIGGCIIINNKLINGFSNSAGEVGYMNVNGSSFQELASTSSLIKKVAKIKNLNENDLNGKIIFDLAKNNDEDCLKELDNMIKSLAVGIANICYVINPEVVILGGGIMAQEKFLKPKIDKVLKEVLIERVYKNTNIEFAKRQNDAGMLGALYNFLNKI</sequence>
<dbReference type="EMBL" id="LK932402">
    <property type="protein sequence ID" value="CDS87584.1"/>
    <property type="molecule type" value="Genomic_DNA"/>
</dbReference>
<accession>A0A069ACA5</accession>
<dbReference type="SUPFAM" id="SSF53067">
    <property type="entry name" value="Actin-like ATPase domain"/>
    <property type="match status" value="1"/>
</dbReference>
<proteinExistence type="inferred from homology"/>
<protein>
    <submittedName>
        <fullName evidence="2">Putative glucokinase, ROK family</fullName>
        <ecNumber evidence="2">2.7.1.-</ecNumber>
    </submittedName>
</protein>
<keyword evidence="2" id="KW-0808">Transferase</keyword>
<evidence type="ECO:0000313" key="2">
    <source>
        <dbReference type="EMBL" id="CDS85796.1"/>
    </source>
</evidence>
<keyword evidence="2" id="KW-0418">Kinase</keyword>
<dbReference type="EC" id="2.7.1.-" evidence="2"/>
<name>A0A069ACA5_CLODI</name>
<dbReference type="EMBL" id="LK932505">
    <property type="protein sequence ID" value="CDS85796.1"/>
    <property type="molecule type" value="Genomic_DNA"/>
</dbReference>
<evidence type="ECO:0000256" key="1">
    <source>
        <dbReference type="ARBA" id="ARBA00006479"/>
    </source>
</evidence>
<dbReference type="AlphaFoldDB" id="A0A069ACA5"/>
<evidence type="ECO:0000313" key="3">
    <source>
        <dbReference type="EMBL" id="CDS87584.1"/>
    </source>
</evidence>
<dbReference type="InterPro" id="IPR000600">
    <property type="entry name" value="ROK"/>
</dbReference>
<dbReference type="CDD" id="cd24068">
    <property type="entry name" value="ASKHA_NBD_ROK_FnNanK-like"/>
    <property type="match status" value="1"/>
</dbReference>
<dbReference type="PANTHER" id="PTHR18964:SF165">
    <property type="entry name" value="BETA-GLUCOSIDE KINASE"/>
    <property type="match status" value="1"/>
</dbReference>